<name>A0A4R6UGF6_9ACTN</name>
<feature type="transmembrane region" description="Helical" evidence="7">
    <location>
        <begin position="264"/>
        <end position="288"/>
    </location>
</feature>
<feature type="transmembrane region" description="Helical" evidence="7">
    <location>
        <begin position="359"/>
        <end position="379"/>
    </location>
</feature>
<feature type="domain" description="MacB-like periplasmic core" evidence="9">
    <location>
        <begin position="493"/>
        <end position="687"/>
    </location>
</feature>
<feature type="transmembrane region" description="Helical" evidence="7">
    <location>
        <begin position="765"/>
        <end position="791"/>
    </location>
</feature>
<feature type="transmembrane region" description="Helical" evidence="7">
    <location>
        <begin position="803"/>
        <end position="826"/>
    </location>
</feature>
<feature type="transmembrane region" description="Helical" evidence="7">
    <location>
        <begin position="411"/>
        <end position="431"/>
    </location>
</feature>
<dbReference type="PANTHER" id="PTHR30572">
    <property type="entry name" value="MEMBRANE COMPONENT OF TRANSPORTER-RELATED"/>
    <property type="match status" value="1"/>
</dbReference>
<reference evidence="10 11" key="1">
    <citation type="submission" date="2019-03" db="EMBL/GenBank/DDBJ databases">
        <title>Genomic Encyclopedia of Type Strains, Phase IV (KMG-IV): sequencing the most valuable type-strain genomes for metagenomic binning, comparative biology and taxonomic classification.</title>
        <authorList>
            <person name="Goeker M."/>
        </authorList>
    </citation>
    <scope>NUCLEOTIDE SEQUENCE [LARGE SCALE GENOMIC DNA]</scope>
    <source>
        <strain evidence="10 11">DSM 46770</strain>
    </source>
</reference>
<comment type="similarity">
    <text evidence="6">Belongs to the ABC-4 integral membrane protein family.</text>
</comment>
<evidence type="ECO:0000256" key="2">
    <source>
        <dbReference type="ARBA" id="ARBA00022475"/>
    </source>
</evidence>
<accession>A0A4R6UGF6</accession>
<evidence type="ECO:0000256" key="7">
    <source>
        <dbReference type="SAM" id="Phobius"/>
    </source>
</evidence>
<organism evidence="10 11">
    <name type="scientific">Actinorugispora endophytica</name>
    <dbReference type="NCBI Taxonomy" id="1605990"/>
    <lineage>
        <taxon>Bacteria</taxon>
        <taxon>Bacillati</taxon>
        <taxon>Actinomycetota</taxon>
        <taxon>Actinomycetes</taxon>
        <taxon>Streptosporangiales</taxon>
        <taxon>Nocardiopsidaceae</taxon>
        <taxon>Actinorugispora</taxon>
    </lineage>
</organism>
<keyword evidence="4 7" id="KW-1133">Transmembrane helix</keyword>
<dbReference type="Pfam" id="PF02687">
    <property type="entry name" value="FtsX"/>
    <property type="match status" value="2"/>
</dbReference>
<gene>
    <name evidence="10" type="ORF">EV190_12825</name>
</gene>
<evidence type="ECO:0000256" key="5">
    <source>
        <dbReference type="ARBA" id="ARBA00023136"/>
    </source>
</evidence>
<evidence type="ECO:0000256" key="3">
    <source>
        <dbReference type="ARBA" id="ARBA00022692"/>
    </source>
</evidence>
<evidence type="ECO:0000256" key="6">
    <source>
        <dbReference type="ARBA" id="ARBA00038076"/>
    </source>
</evidence>
<evidence type="ECO:0000259" key="9">
    <source>
        <dbReference type="Pfam" id="PF12704"/>
    </source>
</evidence>
<dbReference type="InterPro" id="IPR025857">
    <property type="entry name" value="MacB_PCD"/>
</dbReference>
<dbReference type="OrthoDB" id="9780560at2"/>
<dbReference type="Proteomes" id="UP000295281">
    <property type="component" value="Unassembled WGS sequence"/>
</dbReference>
<comment type="subcellular location">
    <subcellularLocation>
        <location evidence="1">Cell membrane</location>
        <topology evidence="1">Multi-pass membrane protein</topology>
    </subcellularLocation>
</comment>
<feature type="transmembrane region" description="Helical" evidence="7">
    <location>
        <begin position="492"/>
        <end position="512"/>
    </location>
</feature>
<keyword evidence="5 7" id="KW-0472">Membrane</keyword>
<dbReference type="InterPro" id="IPR003838">
    <property type="entry name" value="ABC3_permease_C"/>
</dbReference>
<dbReference type="PANTHER" id="PTHR30572:SF4">
    <property type="entry name" value="ABC TRANSPORTER PERMEASE YTRF"/>
    <property type="match status" value="1"/>
</dbReference>
<dbReference type="AlphaFoldDB" id="A0A4R6UGF6"/>
<evidence type="ECO:0000313" key="10">
    <source>
        <dbReference type="EMBL" id="TDQ45868.1"/>
    </source>
</evidence>
<feature type="transmembrane region" description="Helical" evidence="7">
    <location>
        <begin position="437"/>
        <end position="460"/>
    </location>
</feature>
<dbReference type="EMBL" id="SNYN01000028">
    <property type="protein sequence ID" value="TDQ45868.1"/>
    <property type="molecule type" value="Genomic_DNA"/>
</dbReference>
<evidence type="ECO:0000256" key="1">
    <source>
        <dbReference type="ARBA" id="ARBA00004651"/>
    </source>
</evidence>
<dbReference type="GO" id="GO:0005886">
    <property type="term" value="C:plasma membrane"/>
    <property type="evidence" value="ECO:0007669"/>
    <property type="project" value="UniProtKB-SubCell"/>
</dbReference>
<feature type="transmembrane region" description="Helical" evidence="7">
    <location>
        <begin position="312"/>
        <end position="339"/>
    </location>
</feature>
<protein>
    <submittedName>
        <fullName evidence="10">Putative ABC transport system permease protein</fullName>
    </submittedName>
</protein>
<keyword evidence="11" id="KW-1185">Reference proteome</keyword>
<dbReference type="InterPro" id="IPR050250">
    <property type="entry name" value="Macrolide_Exporter_MacB"/>
</dbReference>
<feature type="domain" description="MacB-like periplasmic core" evidence="9">
    <location>
        <begin position="17"/>
        <end position="229"/>
    </location>
</feature>
<keyword evidence="3 7" id="KW-0812">Transmembrane</keyword>
<evidence type="ECO:0000259" key="8">
    <source>
        <dbReference type="Pfam" id="PF02687"/>
    </source>
</evidence>
<evidence type="ECO:0000313" key="11">
    <source>
        <dbReference type="Proteomes" id="UP000295281"/>
    </source>
</evidence>
<dbReference type="GO" id="GO:0022857">
    <property type="term" value="F:transmembrane transporter activity"/>
    <property type="evidence" value="ECO:0007669"/>
    <property type="project" value="TreeGrafter"/>
</dbReference>
<dbReference type="RefSeq" id="WP_133743346.1">
    <property type="nucleotide sequence ID" value="NZ_SNYN01000028.1"/>
</dbReference>
<keyword evidence="2" id="KW-1003">Cell membrane</keyword>
<evidence type="ECO:0000256" key="4">
    <source>
        <dbReference type="ARBA" id="ARBA00022989"/>
    </source>
</evidence>
<feature type="transmembrane region" description="Helical" evidence="7">
    <location>
        <begin position="716"/>
        <end position="744"/>
    </location>
</feature>
<proteinExistence type="inferred from homology"/>
<sequence length="844" mass="85662">MLRTTLAGLRAHMGRLATTVLAIVLGVAFTTGTLVFTDTLERSFATQVMGSMERVDVIAFPPEPDAGTDPEAGPPSFGTAALEEVRGLSEVTAATGVVFGTAPLLDSDGRTLGAFPTAGTSVGGDVARYEAAEGRLPEGDDEVALSTLSAEQGGFTVGDTVSVLDPGGEPHDFTVTGLIEFGLEQSVSYRGAVAFAFGTAERMVEGDGFAEIHVRAAEGVPVERAVTAVAGVLDEAADVRSGQEHGESLASAAGADAAIMGTALLLFAAVSVFVSALVIHNTFAILVAQRQREMALLRCVGALRGQVFRGMLLEALVVGLAASALGTAVGVGLGLGGFALGSEYVVSGTDTPIEPVVEAVPVLAGLLVGTLVTLVSALVPALRATRVAPLDALRSSAVADGLEKGVGRARVAVGAALFLASGAVLALTLSTEAGTTGMALVVASAMVCFVGVLAVSPLLVRGTVRVLGWPLRRLGAVGSLAVDNTLRSPKRAATAMIALTVGATLITGYSVISSSMRVTMDAQLAEQFPVDYSISPQLSPDGEEAPIPDSVAAELESSPLISSVFTSRSASDENQVFVETYPGAELGTDIGNGEVEGDIGDVGAGSAAVGAGTATELGVGLGDRVELESAEGRVSLTVVAIVPGSGGLSGVTTSVTDFESLFPEVGAGYLYVRAQDGTDLKELTEVVDDAVADHPTLQVASAAEIRSEFDRVLETMFLVISGMLGLAILIAVFGISNTMALSVLERRRESALLRALGLSKARLRRMLGAEAVLVSLVGAILGVALGTLFGWAAGRSAFDGMLFALPAVEIAGFLAAAVVAGLLAALMPARRAARTSITGALASE</sequence>
<feature type="domain" description="ABC3 transporter permease C-terminal" evidence="8">
    <location>
        <begin position="723"/>
        <end position="836"/>
    </location>
</feature>
<dbReference type="Pfam" id="PF12704">
    <property type="entry name" value="MacB_PCD"/>
    <property type="match status" value="2"/>
</dbReference>
<comment type="caution">
    <text evidence="10">The sequence shown here is derived from an EMBL/GenBank/DDBJ whole genome shotgun (WGS) entry which is preliminary data.</text>
</comment>
<feature type="domain" description="ABC3 transporter permease C-terminal" evidence="8">
    <location>
        <begin position="266"/>
        <end position="387"/>
    </location>
</feature>